<dbReference type="OMA" id="KAIFEYK"/>
<feature type="compositionally biased region" description="Acidic residues" evidence="3">
    <location>
        <begin position="372"/>
        <end position="391"/>
    </location>
</feature>
<feature type="compositionally biased region" description="Low complexity" evidence="3">
    <location>
        <begin position="256"/>
        <end position="265"/>
    </location>
</feature>
<dbReference type="InterPro" id="IPR057402">
    <property type="entry name" value="AIM3_BBC1_C"/>
</dbReference>
<feature type="compositionally biased region" description="Basic and acidic residues" evidence="3">
    <location>
        <begin position="175"/>
        <end position="185"/>
    </location>
</feature>
<feature type="compositionally biased region" description="Low complexity" evidence="3">
    <location>
        <begin position="407"/>
        <end position="417"/>
    </location>
</feature>
<keyword evidence="6" id="KW-1185">Reference proteome</keyword>
<feature type="compositionally biased region" description="Pro residues" evidence="3">
    <location>
        <begin position="757"/>
        <end position="770"/>
    </location>
</feature>
<feature type="compositionally biased region" description="Basic and acidic residues" evidence="3">
    <location>
        <begin position="558"/>
        <end position="572"/>
    </location>
</feature>
<dbReference type="OrthoDB" id="207120at2759"/>
<dbReference type="Proteomes" id="UP000449547">
    <property type="component" value="Unassembled WGS sequence"/>
</dbReference>
<evidence type="ECO:0000256" key="3">
    <source>
        <dbReference type="SAM" id="MobiDB-lite"/>
    </source>
</evidence>
<feature type="compositionally biased region" description="Basic and acidic residues" evidence="3">
    <location>
        <begin position="537"/>
        <end position="546"/>
    </location>
</feature>
<feature type="compositionally biased region" description="Polar residues" evidence="3">
    <location>
        <begin position="795"/>
        <end position="814"/>
    </location>
</feature>
<feature type="domain" description="SH3" evidence="4">
    <location>
        <begin position="5"/>
        <end position="64"/>
    </location>
</feature>
<feature type="region of interest" description="Disordered" evidence="3">
    <location>
        <begin position="175"/>
        <end position="824"/>
    </location>
</feature>
<proteinExistence type="predicted"/>
<feature type="compositionally biased region" description="Basic and acidic residues" evidence="3">
    <location>
        <begin position="486"/>
        <end position="497"/>
    </location>
</feature>
<feature type="compositionally biased region" description="Pro residues" evidence="3">
    <location>
        <begin position="453"/>
        <end position="466"/>
    </location>
</feature>
<dbReference type="InterPro" id="IPR036028">
    <property type="entry name" value="SH3-like_dom_sf"/>
</dbReference>
<dbReference type="Pfam" id="PF25459">
    <property type="entry name" value="AIM3_BBC1_C"/>
    <property type="match status" value="1"/>
</dbReference>
<dbReference type="VEuPathDB" id="FungiDB:DIURU_003974"/>
<evidence type="ECO:0000256" key="2">
    <source>
        <dbReference type="PROSITE-ProRule" id="PRU00192"/>
    </source>
</evidence>
<feature type="compositionally biased region" description="Low complexity" evidence="3">
    <location>
        <begin position="771"/>
        <end position="782"/>
    </location>
</feature>
<dbReference type="PANTHER" id="PTHR46026:SF1">
    <property type="entry name" value="RHO-TYPE GUANINE NUCLEOTIDE EXCHANGE FACTOR, ISOFORM F"/>
    <property type="match status" value="1"/>
</dbReference>
<sequence>MADPAVPFKVKAVYDYTSEFEDDLNFTTGTVITVTAVEDAEWYSGTANGRSGMFPKNFVERISDDPAVPKRPAHPHGAASGAAGAGAGADQAPPVASEATEATDSASPATTTTTPTSGQSKAPAAGAGYVPKPTSVPAAKHDDPYVVKKQFVAAPKSSYVPKITPRDEYAVPHAKHDVAHNDSEIVRSTPVDTHPEEPEAEAPKVSLKERIAMLQKQQQEEAERAELAAKRAAEKKRKQEEERRHREAVRAEAEAARAAGAAEGAATHDLEGIDPGADVASLDRHGTGNSLGSVGRHGSVRRRSSSLKRTTTGGSVDPALDHDDLHGDAGDNASILSGQSSHAPGHGGMPLVPGAPMGFGAPRPPVSRDGGADGDDEAAEADEEEEDEDDEEIKRRKLVERMAKISGGRNMFGMMGMPFGGGAAAATTSRKKSVESAEPPSSAPHVPGAEAPSAPPVSAPAPPGAPVAPVLPQTSGTNADDEFDDGERPVSSDDYHQDAAPPVPPHVSSPPPVPRDDVALSRRSSKKSQSSRQSIHILDDHKHVDIPEQGYEADEDLSDRRGPAPGERRASRELPTSPSSVSSATFVDASSAVPPHTKVPPPPPPGAAPPPGGAPPPPAPPHAPHGAPAPPMPTRPGAPADHDKSLPPPPPVPAPAPAPDSHPRAPPPVPPVPAPVAGADANPRAAKSAPPPPVPAVPPVPGSRPVSHYQPDASDSDSDSSLADDHEFTFTGAPARSATAPSLDGSAGGAPPSRSAPAPPTPQVPPPVPGVPGTVPGTPAAPMMERARTDMSGLSLASTSTRGPSSPTKGLSRSKSVRAKDQSLAEAAHEELEYEIHNIGGQSPWWVHSALPPAIASRSGVDLRFEVDAHTITKRGGRQVTYKDYYIVFADLSQLQFEVDYDAADASSTVKCGALTTVPPPIIRKDLLDKFHREYSSAVVAQAQSLLGSANDDVVSSVMAAVAHKQCPSMLAPIGDRAYGVTIYKNFNNANIAKIDDIKPGDVLWIKQGVFAKKKLVGRKQRNLGDDHSVHTAVVYDYDPKKDKVKVVESEDGHVVKESYKIGEFVSGRLRVFRPVGRDYIGWN</sequence>
<feature type="compositionally biased region" description="Basic and acidic residues" evidence="3">
    <location>
        <begin position="218"/>
        <end position="255"/>
    </location>
</feature>
<dbReference type="InterPro" id="IPR001452">
    <property type="entry name" value="SH3_domain"/>
</dbReference>
<evidence type="ECO:0000259" key="4">
    <source>
        <dbReference type="PROSITE" id="PS50002"/>
    </source>
</evidence>
<dbReference type="PROSITE" id="PS50002">
    <property type="entry name" value="SH3"/>
    <property type="match status" value="1"/>
</dbReference>
<keyword evidence="1 2" id="KW-0728">SH3 domain</keyword>
<dbReference type="SUPFAM" id="SSF50044">
    <property type="entry name" value="SH3-domain"/>
    <property type="match status" value="1"/>
</dbReference>
<name>A0A642UNM7_DIURU</name>
<comment type="caution">
    <text evidence="5">The sequence shown here is derived from an EMBL/GenBank/DDBJ whole genome shotgun (WGS) entry which is preliminary data.</text>
</comment>
<reference evidence="5 6" key="1">
    <citation type="submission" date="2019-07" db="EMBL/GenBank/DDBJ databases">
        <title>Genome assembly of two rare yeast pathogens: Diutina rugosa and Trichomonascus ciferrii.</title>
        <authorList>
            <person name="Mixao V."/>
            <person name="Saus E."/>
            <person name="Hansen A."/>
            <person name="Lass-Flor C."/>
            <person name="Gabaldon T."/>
        </authorList>
    </citation>
    <scope>NUCLEOTIDE SEQUENCE [LARGE SCALE GENOMIC DNA]</scope>
    <source>
        <strain evidence="5 6">CBS 613</strain>
    </source>
</reference>
<feature type="compositionally biased region" description="Low complexity" evidence="3">
    <location>
        <begin position="436"/>
        <end position="452"/>
    </location>
</feature>
<feature type="compositionally biased region" description="Pro residues" evidence="3">
    <location>
        <begin position="501"/>
        <end position="513"/>
    </location>
</feature>
<dbReference type="Gene3D" id="2.30.30.40">
    <property type="entry name" value="SH3 Domains"/>
    <property type="match status" value="1"/>
</dbReference>
<feature type="compositionally biased region" description="Pro residues" evidence="3">
    <location>
        <begin position="689"/>
        <end position="702"/>
    </location>
</feature>
<evidence type="ECO:0000313" key="6">
    <source>
        <dbReference type="Proteomes" id="UP000449547"/>
    </source>
</evidence>
<feature type="compositionally biased region" description="Low complexity" evidence="3">
    <location>
        <begin position="675"/>
        <end position="688"/>
    </location>
</feature>
<protein>
    <recommendedName>
        <fullName evidence="4">SH3 domain-containing protein</fullName>
    </recommendedName>
</protein>
<dbReference type="Pfam" id="PF00018">
    <property type="entry name" value="SH3_1"/>
    <property type="match status" value="1"/>
</dbReference>
<dbReference type="GeneID" id="54782625"/>
<dbReference type="AlphaFoldDB" id="A0A642UNM7"/>
<feature type="compositionally biased region" description="Low complexity" evidence="3">
    <location>
        <begin position="75"/>
        <end position="117"/>
    </location>
</feature>
<dbReference type="RefSeq" id="XP_034011297.1">
    <property type="nucleotide sequence ID" value="XM_034156795.1"/>
</dbReference>
<accession>A0A642UNM7</accession>
<gene>
    <name evidence="5" type="ORF">DIURU_003974</name>
</gene>
<organism evidence="5 6">
    <name type="scientific">Diutina rugosa</name>
    <name type="common">Yeast</name>
    <name type="synonym">Candida rugosa</name>
    <dbReference type="NCBI Taxonomy" id="5481"/>
    <lineage>
        <taxon>Eukaryota</taxon>
        <taxon>Fungi</taxon>
        <taxon>Dikarya</taxon>
        <taxon>Ascomycota</taxon>
        <taxon>Saccharomycotina</taxon>
        <taxon>Pichiomycetes</taxon>
        <taxon>Debaryomycetaceae</taxon>
        <taxon>Diutina</taxon>
    </lineage>
</organism>
<dbReference type="EMBL" id="SWFT01000116">
    <property type="protein sequence ID" value="KAA8900158.1"/>
    <property type="molecule type" value="Genomic_DNA"/>
</dbReference>
<feature type="compositionally biased region" description="Pro residues" evidence="3">
    <location>
        <begin position="597"/>
        <end position="636"/>
    </location>
</feature>
<feature type="region of interest" description="Disordered" evidence="3">
    <location>
        <begin position="64"/>
        <end position="145"/>
    </location>
</feature>
<dbReference type="PANTHER" id="PTHR46026">
    <property type="entry name" value="RHO-TYPE GUANINE NUCLEOTIDE EXCHANGE FACTOR, ISOFORM F"/>
    <property type="match status" value="1"/>
</dbReference>
<evidence type="ECO:0000313" key="5">
    <source>
        <dbReference type="EMBL" id="KAA8900158.1"/>
    </source>
</evidence>
<feature type="compositionally biased region" description="Polar residues" evidence="3">
    <location>
        <begin position="574"/>
        <end position="585"/>
    </location>
</feature>
<feature type="compositionally biased region" description="Basic and acidic residues" evidence="3">
    <location>
        <begin position="319"/>
        <end position="329"/>
    </location>
</feature>
<evidence type="ECO:0000256" key="1">
    <source>
        <dbReference type="ARBA" id="ARBA00022443"/>
    </source>
</evidence>
<dbReference type="SMART" id="SM00326">
    <property type="entry name" value="SH3"/>
    <property type="match status" value="1"/>
</dbReference>
<feature type="compositionally biased region" description="Pro residues" evidence="3">
    <location>
        <begin position="646"/>
        <end position="674"/>
    </location>
</feature>